<dbReference type="AlphaFoldDB" id="A0A830B6Z1"/>
<comment type="subcellular location">
    <subcellularLocation>
        <location evidence="2 6">Secreted</location>
        <location evidence="2 6">Cell wall</location>
    </subcellularLocation>
</comment>
<name>A0A830B6Z1_9LAMI</name>
<dbReference type="PANTHER" id="PTHR21562:SF65">
    <property type="entry name" value="PECTIN ACETYLESTERASE"/>
    <property type="match status" value="1"/>
</dbReference>
<evidence type="ECO:0000256" key="2">
    <source>
        <dbReference type="ARBA" id="ARBA00004191"/>
    </source>
</evidence>
<evidence type="ECO:0000313" key="8">
    <source>
        <dbReference type="Proteomes" id="UP000653305"/>
    </source>
</evidence>
<dbReference type="InterPro" id="IPR029058">
    <property type="entry name" value="AB_hydrolase_fold"/>
</dbReference>
<dbReference type="Pfam" id="PF03283">
    <property type="entry name" value="PAE"/>
    <property type="match status" value="1"/>
</dbReference>
<evidence type="ECO:0000256" key="5">
    <source>
        <dbReference type="ARBA" id="ARBA00023316"/>
    </source>
</evidence>
<dbReference type="InterPro" id="IPR004963">
    <property type="entry name" value="PAE/NOTUM"/>
</dbReference>
<dbReference type="EMBL" id="BMAC01000031">
    <property type="protein sequence ID" value="GFP81552.1"/>
    <property type="molecule type" value="Genomic_DNA"/>
</dbReference>
<dbReference type="OrthoDB" id="2015280at2759"/>
<feature type="non-terminal residue" evidence="7">
    <location>
        <position position="197"/>
    </location>
</feature>
<dbReference type="GO" id="GO:0071555">
    <property type="term" value="P:cell wall organization"/>
    <property type="evidence" value="ECO:0007669"/>
    <property type="project" value="UniProtKB-KW"/>
</dbReference>
<gene>
    <name evidence="7" type="ORF">PHJA_000298500</name>
</gene>
<evidence type="ECO:0000256" key="3">
    <source>
        <dbReference type="ARBA" id="ARBA00005784"/>
    </source>
</evidence>
<comment type="similarity">
    <text evidence="3 6">Belongs to the pectinacetylesterase family.</text>
</comment>
<comment type="function">
    <text evidence="1 6">Hydrolyzes acetyl esters in homogalacturonan regions of pectin. In type I primary cell wall, galacturonic acid residues of pectin can be acetylated at the O-2 and O-3 positions. Decreasing the degree of acetylation of pectin gels in vitro alters their physical properties.</text>
</comment>
<keyword evidence="4 6" id="KW-0134">Cell wall</keyword>
<dbReference type="PANTHER" id="PTHR21562">
    <property type="entry name" value="NOTUM-RELATED"/>
    <property type="match status" value="1"/>
</dbReference>
<evidence type="ECO:0000313" key="7">
    <source>
        <dbReference type="EMBL" id="GFP81552.1"/>
    </source>
</evidence>
<proteinExistence type="inferred from homology"/>
<keyword evidence="5 6" id="KW-0961">Cell wall biogenesis/degradation</keyword>
<evidence type="ECO:0000256" key="1">
    <source>
        <dbReference type="ARBA" id="ARBA00003534"/>
    </source>
</evidence>
<organism evidence="7 8">
    <name type="scientific">Phtheirospermum japonicum</name>
    <dbReference type="NCBI Taxonomy" id="374723"/>
    <lineage>
        <taxon>Eukaryota</taxon>
        <taxon>Viridiplantae</taxon>
        <taxon>Streptophyta</taxon>
        <taxon>Embryophyta</taxon>
        <taxon>Tracheophyta</taxon>
        <taxon>Spermatophyta</taxon>
        <taxon>Magnoliopsida</taxon>
        <taxon>eudicotyledons</taxon>
        <taxon>Gunneridae</taxon>
        <taxon>Pentapetalae</taxon>
        <taxon>asterids</taxon>
        <taxon>lamiids</taxon>
        <taxon>Lamiales</taxon>
        <taxon>Orobanchaceae</taxon>
        <taxon>Orobanchaceae incertae sedis</taxon>
        <taxon>Phtheirospermum</taxon>
    </lineage>
</organism>
<keyword evidence="8" id="KW-1185">Reference proteome</keyword>
<dbReference type="SUPFAM" id="SSF53474">
    <property type="entry name" value="alpha/beta-Hydrolases"/>
    <property type="match status" value="1"/>
</dbReference>
<accession>A0A830B6Z1</accession>
<keyword evidence="6" id="KW-0964">Secreted</keyword>
<sequence length="197" mass="22563">DFYNWNKVHVVYCDGSSFLGDVEEVDPQTNITYRGARVFNAIMEDLLAKGMSNADNVILSGGSAGGLATLLHCDSFRQQIVPNAKRVKCISDSGFFMHAKNLPGAKEREDYFTRVVELHVLKALEYNNLSVSVQNFQCLFPEYLVDDIQTPLFILESSFDYHQVSSLFRNIYNSNRKKQNYYYNNLNNSMIPNIQLY</sequence>
<dbReference type="EC" id="3.1.1.-" evidence="6"/>
<dbReference type="GO" id="GO:0009505">
    <property type="term" value="C:plant-type cell wall"/>
    <property type="evidence" value="ECO:0007669"/>
    <property type="project" value="TreeGrafter"/>
</dbReference>
<reference evidence="7" key="1">
    <citation type="submission" date="2020-07" db="EMBL/GenBank/DDBJ databases">
        <title>Ethylene signaling mediates host invasion by parasitic plants.</title>
        <authorList>
            <person name="Yoshida S."/>
        </authorList>
    </citation>
    <scope>NUCLEOTIDE SEQUENCE</scope>
    <source>
        <strain evidence="7">Okayama</strain>
    </source>
</reference>
<comment type="caution">
    <text evidence="7">The sequence shown here is derived from an EMBL/GenBank/DDBJ whole genome shotgun (WGS) entry which is preliminary data.</text>
</comment>
<evidence type="ECO:0000256" key="4">
    <source>
        <dbReference type="ARBA" id="ARBA00022512"/>
    </source>
</evidence>
<keyword evidence="6" id="KW-0378">Hydrolase</keyword>
<dbReference type="Proteomes" id="UP000653305">
    <property type="component" value="Unassembled WGS sequence"/>
</dbReference>
<protein>
    <recommendedName>
        <fullName evidence="6">Pectin acetylesterase</fullName>
        <ecNumber evidence="6">3.1.1.-</ecNumber>
    </recommendedName>
</protein>
<dbReference type="GO" id="GO:0052793">
    <property type="term" value="F:pectin acetylesterase activity"/>
    <property type="evidence" value="ECO:0007669"/>
    <property type="project" value="TreeGrafter"/>
</dbReference>
<evidence type="ECO:0000256" key="6">
    <source>
        <dbReference type="RuleBase" id="RU363114"/>
    </source>
</evidence>